<organism evidence="7 8">
    <name type="scientific">Rhizopus stolonifer</name>
    <name type="common">Rhizopus nigricans</name>
    <dbReference type="NCBI Taxonomy" id="4846"/>
    <lineage>
        <taxon>Eukaryota</taxon>
        <taxon>Fungi</taxon>
        <taxon>Fungi incertae sedis</taxon>
        <taxon>Mucoromycota</taxon>
        <taxon>Mucoromycotina</taxon>
        <taxon>Mucoromycetes</taxon>
        <taxon>Mucorales</taxon>
        <taxon>Mucorineae</taxon>
        <taxon>Rhizopodaceae</taxon>
        <taxon>Rhizopus</taxon>
    </lineage>
</organism>
<protein>
    <submittedName>
        <fullName evidence="7">Forkhead box protein J2</fullName>
    </submittedName>
</protein>
<dbReference type="InterPro" id="IPR001766">
    <property type="entry name" value="Fork_head_dom"/>
</dbReference>
<sequence length="142" mass="17184">MERSSEDKEVYYVRFRPNWPKEVIPWWIPTCTKEIPPYLYATLNSQAILCSKEDRLTLNENYVWISNHYQAYPIDAQGWKNSIRNNMSLNKKWFQKLERKPTQKSVGKGSYWTLYPRAEQVFIESLTQEEEYYKRNKENSNT</sequence>
<comment type="caution">
    <text evidence="7">The sequence shown here is derived from an EMBL/GenBank/DDBJ whole genome shotgun (WGS) entry which is preliminary data.</text>
</comment>
<evidence type="ECO:0000256" key="4">
    <source>
        <dbReference type="ARBA" id="ARBA00023242"/>
    </source>
</evidence>
<evidence type="ECO:0000256" key="1">
    <source>
        <dbReference type="ARBA" id="ARBA00023015"/>
    </source>
</evidence>
<feature type="domain" description="Fork-head" evidence="6">
    <location>
        <begin position="35"/>
        <end position="137"/>
    </location>
</feature>
<keyword evidence="1" id="KW-0805">Transcription regulation</keyword>
<dbReference type="SMART" id="SM00339">
    <property type="entry name" value="FH"/>
    <property type="match status" value="1"/>
</dbReference>
<comment type="subcellular location">
    <subcellularLocation>
        <location evidence="5">Nucleus</location>
    </subcellularLocation>
</comment>
<feature type="DNA-binding region" description="Fork-head" evidence="5">
    <location>
        <begin position="35"/>
        <end position="137"/>
    </location>
</feature>
<accession>A0A367KKS2</accession>
<keyword evidence="2 5" id="KW-0238">DNA-binding</keyword>
<dbReference type="PROSITE" id="PS50039">
    <property type="entry name" value="FORK_HEAD_3"/>
    <property type="match status" value="1"/>
</dbReference>
<keyword evidence="4 5" id="KW-0539">Nucleus</keyword>
<evidence type="ECO:0000256" key="2">
    <source>
        <dbReference type="ARBA" id="ARBA00023125"/>
    </source>
</evidence>
<dbReference type="PANTHER" id="PTHR46078">
    <property type="entry name" value="FORKHEAD BOX PROTEIN J2 FAMILY MEMBER"/>
    <property type="match status" value="1"/>
</dbReference>
<dbReference type="GO" id="GO:0005634">
    <property type="term" value="C:nucleus"/>
    <property type="evidence" value="ECO:0007669"/>
    <property type="project" value="UniProtKB-SubCell"/>
</dbReference>
<gene>
    <name evidence="7" type="primary">FOXJ2_3</name>
    <name evidence="7" type="ORF">CU098_012221</name>
</gene>
<name>A0A367KKS2_RHIST</name>
<dbReference type="STRING" id="4846.A0A367KKS2"/>
<dbReference type="Pfam" id="PF00250">
    <property type="entry name" value="Forkhead"/>
    <property type="match status" value="1"/>
</dbReference>
<dbReference type="InterPro" id="IPR036390">
    <property type="entry name" value="WH_DNA-bd_sf"/>
</dbReference>
<evidence type="ECO:0000256" key="3">
    <source>
        <dbReference type="ARBA" id="ARBA00023163"/>
    </source>
</evidence>
<dbReference type="GO" id="GO:0000981">
    <property type="term" value="F:DNA-binding transcription factor activity, RNA polymerase II-specific"/>
    <property type="evidence" value="ECO:0007669"/>
    <property type="project" value="TreeGrafter"/>
</dbReference>
<dbReference type="CDD" id="cd00059">
    <property type="entry name" value="FH_FOX"/>
    <property type="match status" value="1"/>
</dbReference>
<keyword evidence="8" id="KW-1185">Reference proteome</keyword>
<dbReference type="GO" id="GO:0000978">
    <property type="term" value="F:RNA polymerase II cis-regulatory region sequence-specific DNA binding"/>
    <property type="evidence" value="ECO:0007669"/>
    <property type="project" value="TreeGrafter"/>
</dbReference>
<dbReference type="SUPFAM" id="SSF46785">
    <property type="entry name" value="Winged helix' DNA-binding domain"/>
    <property type="match status" value="1"/>
</dbReference>
<evidence type="ECO:0000259" key="6">
    <source>
        <dbReference type="PROSITE" id="PS50039"/>
    </source>
</evidence>
<dbReference type="EMBL" id="PJQM01001244">
    <property type="protein sequence ID" value="RCI02834.1"/>
    <property type="molecule type" value="Genomic_DNA"/>
</dbReference>
<evidence type="ECO:0000313" key="8">
    <source>
        <dbReference type="Proteomes" id="UP000253551"/>
    </source>
</evidence>
<dbReference type="InterPro" id="IPR045912">
    <property type="entry name" value="FOXJ2/3-like"/>
</dbReference>
<dbReference type="Gene3D" id="1.10.10.10">
    <property type="entry name" value="Winged helix-like DNA-binding domain superfamily/Winged helix DNA-binding domain"/>
    <property type="match status" value="1"/>
</dbReference>
<evidence type="ECO:0000313" key="7">
    <source>
        <dbReference type="EMBL" id="RCI02834.1"/>
    </source>
</evidence>
<reference evidence="7 8" key="1">
    <citation type="journal article" date="2018" name="G3 (Bethesda)">
        <title>Phylogenetic and Phylogenomic Definition of Rhizopus Species.</title>
        <authorList>
            <person name="Gryganskyi A.P."/>
            <person name="Golan J."/>
            <person name="Dolatabadi S."/>
            <person name="Mondo S."/>
            <person name="Robb S."/>
            <person name="Idnurm A."/>
            <person name="Muszewska A."/>
            <person name="Steczkiewicz K."/>
            <person name="Masonjones S."/>
            <person name="Liao H.L."/>
            <person name="Gajdeczka M.T."/>
            <person name="Anike F."/>
            <person name="Vuek A."/>
            <person name="Anishchenko I.M."/>
            <person name="Voigt K."/>
            <person name="de Hoog G.S."/>
            <person name="Smith M.E."/>
            <person name="Heitman J."/>
            <person name="Vilgalys R."/>
            <person name="Stajich J.E."/>
        </authorList>
    </citation>
    <scope>NUCLEOTIDE SEQUENCE [LARGE SCALE GENOMIC DNA]</scope>
    <source>
        <strain evidence="7 8">LSU 92-RS-03</strain>
    </source>
</reference>
<dbReference type="AlphaFoldDB" id="A0A367KKS2"/>
<proteinExistence type="predicted"/>
<dbReference type="PRINTS" id="PR00053">
    <property type="entry name" value="FORKHEAD"/>
</dbReference>
<dbReference type="OrthoDB" id="5954824at2759"/>
<keyword evidence="3" id="KW-0804">Transcription</keyword>
<dbReference type="PANTHER" id="PTHR46078:SF2">
    <property type="entry name" value="FORK-HEAD DOMAIN-CONTAINING PROTEIN"/>
    <property type="match status" value="1"/>
</dbReference>
<dbReference type="Proteomes" id="UP000253551">
    <property type="component" value="Unassembled WGS sequence"/>
</dbReference>
<dbReference type="InterPro" id="IPR036388">
    <property type="entry name" value="WH-like_DNA-bd_sf"/>
</dbReference>
<evidence type="ECO:0000256" key="5">
    <source>
        <dbReference type="PROSITE-ProRule" id="PRU00089"/>
    </source>
</evidence>